<comment type="caution">
    <text evidence="1">The sequence shown here is derived from an EMBL/GenBank/DDBJ whole genome shotgun (WGS) entry which is preliminary data.</text>
</comment>
<sequence length="168" mass="19186">MLVPTAILAYSRKSVVNISPLPQTIFPKSIIRTKVLIVMSRISTNSLSEAYMVMEGLPKCVECSLPYTRHYNYWDVNVILLGCGILYVWDRGERNGTFDQSPLTVTLGIKTAGTQPNWFLNFISCVFRAMCLQGRRVRYYKGEKIYENLTNIISLFSPRVGTKKFDRA</sequence>
<accession>A0A9P6CF24</accession>
<keyword evidence="2" id="KW-1185">Reference proteome</keyword>
<evidence type="ECO:0000313" key="1">
    <source>
        <dbReference type="EMBL" id="KAF9458619.1"/>
    </source>
</evidence>
<dbReference type="AlphaFoldDB" id="A0A9P6CF24"/>
<dbReference type="EMBL" id="MU150335">
    <property type="protein sequence ID" value="KAF9458619.1"/>
    <property type="molecule type" value="Genomic_DNA"/>
</dbReference>
<organism evidence="1 2">
    <name type="scientific">Collybia nuda</name>
    <dbReference type="NCBI Taxonomy" id="64659"/>
    <lineage>
        <taxon>Eukaryota</taxon>
        <taxon>Fungi</taxon>
        <taxon>Dikarya</taxon>
        <taxon>Basidiomycota</taxon>
        <taxon>Agaricomycotina</taxon>
        <taxon>Agaricomycetes</taxon>
        <taxon>Agaricomycetidae</taxon>
        <taxon>Agaricales</taxon>
        <taxon>Tricholomatineae</taxon>
        <taxon>Clitocybaceae</taxon>
        <taxon>Collybia</taxon>
    </lineage>
</organism>
<reference evidence="1" key="1">
    <citation type="submission" date="2020-11" db="EMBL/GenBank/DDBJ databases">
        <authorList>
            <consortium name="DOE Joint Genome Institute"/>
            <person name="Ahrendt S."/>
            <person name="Riley R."/>
            <person name="Andreopoulos W."/>
            <person name="Labutti K."/>
            <person name="Pangilinan J."/>
            <person name="Ruiz-Duenas F.J."/>
            <person name="Barrasa J.M."/>
            <person name="Sanchez-Garcia M."/>
            <person name="Camarero S."/>
            <person name="Miyauchi S."/>
            <person name="Serrano A."/>
            <person name="Linde D."/>
            <person name="Babiker R."/>
            <person name="Drula E."/>
            <person name="Ayuso-Fernandez I."/>
            <person name="Pacheco R."/>
            <person name="Padilla G."/>
            <person name="Ferreira P."/>
            <person name="Barriuso J."/>
            <person name="Kellner H."/>
            <person name="Castanera R."/>
            <person name="Alfaro M."/>
            <person name="Ramirez L."/>
            <person name="Pisabarro A.G."/>
            <person name="Kuo A."/>
            <person name="Tritt A."/>
            <person name="Lipzen A."/>
            <person name="He G."/>
            <person name="Yan M."/>
            <person name="Ng V."/>
            <person name="Cullen D."/>
            <person name="Martin F."/>
            <person name="Rosso M.-N."/>
            <person name="Henrissat B."/>
            <person name="Hibbett D."/>
            <person name="Martinez A.T."/>
            <person name="Grigoriev I.V."/>
        </authorList>
    </citation>
    <scope>NUCLEOTIDE SEQUENCE</scope>
    <source>
        <strain evidence="1">CBS 247.69</strain>
    </source>
</reference>
<evidence type="ECO:0000313" key="2">
    <source>
        <dbReference type="Proteomes" id="UP000807353"/>
    </source>
</evidence>
<dbReference type="Proteomes" id="UP000807353">
    <property type="component" value="Unassembled WGS sequence"/>
</dbReference>
<gene>
    <name evidence="1" type="ORF">BDZ94DRAFT_1270233</name>
</gene>
<name>A0A9P6CF24_9AGAR</name>
<protein>
    <submittedName>
        <fullName evidence="1">Uncharacterized protein</fullName>
    </submittedName>
</protein>
<proteinExistence type="predicted"/>